<dbReference type="GO" id="GO:0031012">
    <property type="term" value="C:extracellular matrix"/>
    <property type="evidence" value="ECO:0007669"/>
    <property type="project" value="TreeGrafter"/>
</dbReference>
<feature type="compositionally biased region" description="Basic residues" evidence="2">
    <location>
        <begin position="759"/>
        <end position="779"/>
    </location>
</feature>
<comment type="caution">
    <text evidence="3">The sequence shown here is derived from an EMBL/GenBank/DDBJ whole genome shotgun (WGS) entry which is preliminary data.</text>
</comment>
<dbReference type="PANTHER" id="PTHR46145:SF4">
    <property type="entry name" value="HEPARANASE"/>
    <property type="match status" value="1"/>
</dbReference>
<evidence type="ECO:0008006" key="5">
    <source>
        <dbReference type="Google" id="ProtNLM"/>
    </source>
</evidence>
<feature type="compositionally biased region" description="Basic residues" evidence="2">
    <location>
        <begin position="1045"/>
        <end position="1054"/>
    </location>
</feature>
<keyword evidence="4" id="KW-1185">Reference proteome</keyword>
<evidence type="ECO:0000256" key="2">
    <source>
        <dbReference type="SAM" id="MobiDB-lite"/>
    </source>
</evidence>
<organism evidence="3 4">
    <name type="scientific">Parthenolecanium corni</name>
    <dbReference type="NCBI Taxonomy" id="536013"/>
    <lineage>
        <taxon>Eukaryota</taxon>
        <taxon>Metazoa</taxon>
        <taxon>Ecdysozoa</taxon>
        <taxon>Arthropoda</taxon>
        <taxon>Hexapoda</taxon>
        <taxon>Insecta</taxon>
        <taxon>Pterygota</taxon>
        <taxon>Neoptera</taxon>
        <taxon>Paraneoptera</taxon>
        <taxon>Hemiptera</taxon>
        <taxon>Sternorrhyncha</taxon>
        <taxon>Coccoidea</taxon>
        <taxon>Coccidae</taxon>
        <taxon>Parthenolecanium</taxon>
    </lineage>
</organism>
<sequence>MMTPRHQDNKRAKNSNLAHSIFGDQRQVKSSVFQINHKKPVHAVSDKFLSFTVDPNTLLHVAECQLTNASLSLIKGLLPAYLRVAGADSNRLLFKSLSDGKFSSDLSASTSSKSKSFVLSGNQWNKFYEFVSSTGLNLIVCLSGGIFNEQTDRDLSNALEFITFSNKNNFNINWQLGYDKDLYDALSDLFSKMDTYLWLREGIFKTASKGVVPKKPIWIAESENKESECKFSDSISLIKRLGFAAKLGASVYLRKPHLLSLYEPTSEFWAASLFKALVGRSVLDTRLANGNNSSVVAFSHCTQILEKPEESIINPTIAYERGSITAYGVNTEAEPVHLIFKTGIKTEETVHMYVLTEDSKNGGKTLVNRQHLGLSDENDLPMLSPKIRESAESIVIPAHSIFFLVFPNIRCRACMQQPIEDTAEAIKAKIKPSIPDEEELIDTSETTVNLPENHEELEDENAVYVSYPTKSERIKAAHERLPKIDQVAEEIKQLRLEGHSIGGPKYYTFSEGTWLSSFPDQFKEIEQLSTDGLSQDSQSKKEKRSKIEKYRVLAQAIVGQRNVTAKSFPKGEGSVIERDMEDNRPLESRIKRLMRAPRSVRSLPSAINSLYQQTRDNSHYAFYPYDLPISEDLEESNKIPAHWFRTSRQRRDTEGNDSFELKDSPKNMIDFFVENTNKFPATSTNLPSAGESKPSVDKMNPPSMQPELVAESDESTNIRQHREIDGKSLVSSTNLASDTKIPAEDKIVESSFGPVSPFPRHHMKPTKTKPKITKLKKTPKSPESYKDESNEGISSEANLEMSPKRSTVQPADATEENAATNAKISSSEIPAESQTTTTLSPHSTSESKMEESGNAAETVPSTDSKARSVDSSAEHEISPKHAKNEQIISKAATPSLHSATHKNKALTHPIHPTHQNEPQVLPVHPVVRPRAKDLKAKTTPRNPLSDFMRKIKDDTSKLQPPLDPNQVIDLAHARIQELLNIHKARMEERQRKIQEAATNKRQESRNLNHGRNKREAIDSVPAVEPKSSLDQSTGLYDVGASVPHGHLRRGHAQTHLRGSTEAPSRTAPAVPRKEKPTRKQFQVPQKNTHDLRHVTTKSPVADKHKTRLHPRESKLDRPKTDRHRLQKRDLFDDLYSKVKNVYEDVSTNVQKKLAPVEKWVEEKADDVTKEFSDLRTKRDLQALEQKLRERKERFRQKIEEIRQRHRIHVRDVGNHHQAPKPAHHFDEQIKDYGKHLHHTADPQRRMKHDHERGRENNLAGLSLHKIEIPENFIDSGKKNRFIRSPLSNKLFEEDKQENAITFDDSDSDILPSLNEVNKSSVEESRPRVLGNFSDILSPPEKKSAVSNDSQCDGTNFLLKMWCETMMLFSSFFKSA</sequence>
<name>A0AAN9Y0D6_9HEMI</name>
<evidence type="ECO:0000313" key="3">
    <source>
        <dbReference type="EMBL" id="KAK7576003.1"/>
    </source>
</evidence>
<feature type="compositionally biased region" description="Basic and acidic residues" evidence="2">
    <location>
        <begin position="989"/>
        <end position="1006"/>
    </location>
</feature>
<dbReference type="Proteomes" id="UP001367676">
    <property type="component" value="Unassembled WGS sequence"/>
</dbReference>
<feature type="region of interest" description="Disordered" evidence="2">
    <location>
        <begin position="680"/>
        <end position="734"/>
    </location>
</feature>
<feature type="coiled-coil region" evidence="1">
    <location>
        <begin position="1177"/>
        <end position="1204"/>
    </location>
</feature>
<feature type="region of interest" description="Disordered" evidence="2">
    <location>
        <begin position="747"/>
        <end position="923"/>
    </location>
</feature>
<accession>A0AAN9Y0D6</accession>
<evidence type="ECO:0000256" key="1">
    <source>
        <dbReference type="SAM" id="Coils"/>
    </source>
</evidence>
<proteinExistence type="predicted"/>
<feature type="compositionally biased region" description="Polar residues" evidence="2">
    <location>
        <begin position="823"/>
        <end position="844"/>
    </location>
</feature>
<keyword evidence="1" id="KW-0175">Coiled coil</keyword>
<gene>
    <name evidence="3" type="ORF">V9T40_012289</name>
</gene>
<feature type="region of interest" description="Disordered" evidence="2">
    <location>
        <begin position="989"/>
        <end position="1122"/>
    </location>
</feature>
<dbReference type="EMBL" id="JBBCAQ010000036">
    <property type="protein sequence ID" value="KAK7576003.1"/>
    <property type="molecule type" value="Genomic_DNA"/>
</dbReference>
<protein>
    <recommendedName>
        <fullName evidence="5">Heparanase</fullName>
    </recommendedName>
</protein>
<dbReference type="PANTHER" id="PTHR46145">
    <property type="entry name" value="HEPARANASE"/>
    <property type="match status" value="1"/>
</dbReference>
<dbReference type="GO" id="GO:0005615">
    <property type="term" value="C:extracellular space"/>
    <property type="evidence" value="ECO:0007669"/>
    <property type="project" value="TreeGrafter"/>
</dbReference>
<dbReference type="Gene3D" id="3.20.20.80">
    <property type="entry name" value="Glycosidases"/>
    <property type="match status" value="1"/>
</dbReference>
<feature type="compositionally biased region" description="Basic and acidic residues" evidence="2">
    <location>
        <begin position="1109"/>
        <end position="1119"/>
    </location>
</feature>
<reference evidence="3 4" key="1">
    <citation type="submission" date="2024-03" db="EMBL/GenBank/DDBJ databases">
        <title>Adaptation during the transition from Ophiocordyceps entomopathogen to insect associate is accompanied by gene loss and intensified selection.</title>
        <authorList>
            <person name="Ward C.M."/>
            <person name="Onetto C.A."/>
            <person name="Borneman A.R."/>
        </authorList>
    </citation>
    <scope>NUCLEOTIDE SEQUENCE [LARGE SCALE GENOMIC DNA]</scope>
    <source>
        <strain evidence="3">AWRI1</strain>
        <tissue evidence="3">Single Adult Female</tissue>
    </source>
</reference>
<feature type="compositionally biased region" description="Basic and acidic residues" evidence="2">
    <location>
        <begin position="864"/>
        <end position="884"/>
    </location>
</feature>
<evidence type="ECO:0000313" key="4">
    <source>
        <dbReference type="Proteomes" id="UP001367676"/>
    </source>
</evidence>